<keyword evidence="1" id="KW-0808">Transferase</keyword>
<accession>A0A1T4VQK9</accession>
<dbReference type="AlphaFoldDB" id="A0A1T4VQK9"/>
<dbReference type="GO" id="GO:0016740">
    <property type="term" value="F:transferase activity"/>
    <property type="evidence" value="ECO:0007669"/>
    <property type="project" value="UniProtKB-KW"/>
</dbReference>
<dbReference type="SUPFAM" id="SSF53756">
    <property type="entry name" value="UDP-Glycosyltransferase/glycogen phosphorylase"/>
    <property type="match status" value="1"/>
</dbReference>
<dbReference type="Pfam" id="PF13692">
    <property type="entry name" value="Glyco_trans_1_4"/>
    <property type="match status" value="1"/>
</dbReference>
<sequence>MKIAYLLHAPFGGLGRAASCEFPRRMAKRADVTVFAPVVRRAPEETAGATPFKLVSRKRSALLWFRAWWQELSRCSPDIVHVYYSPRTFPLYAALRRAAPNARWCIDIRAPLLAQGKKLWFAQQMGLRLHHHFDLCFGTSLENARRAFPNVFSAEQGPSSAQGFPYRDLPFGVDCALASAAARGKKLLPSEGSGPRKAVYVGTLAKARRLDVLLRGVDRFCQTPQGRGFYLDLWGEGDAEEELRSYASQRGLPVRFCGRAPHDVLLQRLGHYDVGIGFVPGGAYEDSPSLKVLEYCASGLLCLASKTRAHERFMAQGFEGLVFENTEQGVCDALVRAFQNDIGAPFVQNIKHAQQYDWDVLIEERLLPSYKDLL</sequence>
<protein>
    <submittedName>
        <fullName evidence="1">Glycosyltransferase involved in cell wall bisynthesis</fullName>
    </submittedName>
</protein>
<proteinExistence type="predicted"/>
<keyword evidence="2" id="KW-1185">Reference proteome</keyword>
<dbReference type="STRING" id="1121442.SAMN02745702_00792"/>
<reference evidence="1 2" key="1">
    <citation type="submission" date="2017-02" db="EMBL/GenBank/DDBJ databases">
        <authorList>
            <person name="Peterson S.W."/>
        </authorList>
    </citation>
    <scope>NUCLEOTIDE SEQUENCE [LARGE SCALE GENOMIC DNA]</scope>
    <source>
        <strain evidence="1 2">DSM 18034</strain>
    </source>
</reference>
<organism evidence="1 2">
    <name type="scientific">Desulfobaculum bizertense DSM 18034</name>
    <dbReference type="NCBI Taxonomy" id="1121442"/>
    <lineage>
        <taxon>Bacteria</taxon>
        <taxon>Pseudomonadati</taxon>
        <taxon>Thermodesulfobacteriota</taxon>
        <taxon>Desulfovibrionia</taxon>
        <taxon>Desulfovibrionales</taxon>
        <taxon>Desulfovibrionaceae</taxon>
        <taxon>Desulfobaculum</taxon>
    </lineage>
</organism>
<name>A0A1T4VQK9_9BACT</name>
<evidence type="ECO:0000313" key="2">
    <source>
        <dbReference type="Proteomes" id="UP000189733"/>
    </source>
</evidence>
<gene>
    <name evidence="1" type="ORF">SAMN02745702_00792</name>
</gene>
<evidence type="ECO:0000313" key="1">
    <source>
        <dbReference type="EMBL" id="SKA67273.1"/>
    </source>
</evidence>
<dbReference type="Gene3D" id="3.40.50.2000">
    <property type="entry name" value="Glycogen Phosphorylase B"/>
    <property type="match status" value="2"/>
</dbReference>
<dbReference type="Proteomes" id="UP000189733">
    <property type="component" value="Unassembled WGS sequence"/>
</dbReference>
<dbReference type="EMBL" id="FUYA01000002">
    <property type="protein sequence ID" value="SKA67273.1"/>
    <property type="molecule type" value="Genomic_DNA"/>
</dbReference>
<dbReference type="PANTHER" id="PTHR12526">
    <property type="entry name" value="GLYCOSYLTRANSFERASE"/>
    <property type="match status" value="1"/>
</dbReference>